<feature type="coiled-coil region" evidence="1">
    <location>
        <begin position="87"/>
        <end position="149"/>
    </location>
</feature>
<sequence length="305" mass="34539">MSRLQRSPPTRGDMLQTVSDTDVPSLVERDTLNYVSQRAKRPRESCCEDTIKEFKEEIKSMFHDMSANQNLSLKKLIKDVAEIKTQNSAIQKSNQEIEKSLEFLSEQFESVSARVETLEKQRKEHLLQISSLEAKIEDIQRSLKSTTVEIRNVPVQSKKENMTDLISIVQNTGKALDVVVHANDIKDVFRIKNKSGATTIVTEFTNSALKQEVIKSAKTFNKKHPKDRLNSSHIGVSGNTVPIYISEGLTSKGRRLLFLARDFATSTGYKYCWTANGRVFVRKADDAPYIEIKSEADIANLKNQK</sequence>
<feature type="domain" description="FP protein C-terminal" evidence="2">
    <location>
        <begin position="250"/>
        <end position="302"/>
    </location>
</feature>
<evidence type="ECO:0000313" key="3">
    <source>
        <dbReference type="EMBL" id="KAL0832391.1"/>
    </source>
</evidence>
<dbReference type="InterPro" id="IPR057251">
    <property type="entry name" value="FP_C"/>
</dbReference>
<keyword evidence="1" id="KW-0175">Coiled coil</keyword>
<dbReference type="Pfam" id="PF25298">
    <property type="entry name" value="Baculo_FP_2nd"/>
    <property type="match status" value="1"/>
</dbReference>
<evidence type="ECO:0000256" key="1">
    <source>
        <dbReference type="SAM" id="Coils"/>
    </source>
</evidence>
<dbReference type="EMBL" id="JBEDNZ010000011">
    <property type="protein sequence ID" value="KAL0832391.1"/>
    <property type="molecule type" value="Genomic_DNA"/>
</dbReference>
<organism evidence="3 4">
    <name type="scientific">Loxostege sticticalis</name>
    <name type="common">Beet webworm moth</name>
    <dbReference type="NCBI Taxonomy" id="481309"/>
    <lineage>
        <taxon>Eukaryota</taxon>
        <taxon>Metazoa</taxon>
        <taxon>Ecdysozoa</taxon>
        <taxon>Arthropoda</taxon>
        <taxon>Hexapoda</taxon>
        <taxon>Insecta</taxon>
        <taxon>Pterygota</taxon>
        <taxon>Neoptera</taxon>
        <taxon>Endopterygota</taxon>
        <taxon>Lepidoptera</taxon>
        <taxon>Glossata</taxon>
        <taxon>Ditrysia</taxon>
        <taxon>Pyraloidea</taxon>
        <taxon>Crambidae</taxon>
        <taxon>Pyraustinae</taxon>
        <taxon>Loxostege</taxon>
    </lineage>
</organism>
<proteinExistence type="predicted"/>
<name>A0ABD0T4I4_LOXSC</name>
<reference evidence="3 4" key="1">
    <citation type="submission" date="2024-06" db="EMBL/GenBank/DDBJ databases">
        <title>A chromosome-level genome assembly of beet webworm, Loxostege sticticalis.</title>
        <authorList>
            <person name="Zhang Y."/>
        </authorList>
    </citation>
    <scope>NUCLEOTIDE SEQUENCE [LARGE SCALE GENOMIC DNA]</scope>
    <source>
        <strain evidence="3">AQ028</strain>
        <tissue evidence="3">Male pupae</tissue>
    </source>
</reference>
<comment type="caution">
    <text evidence="3">The sequence shown here is derived from an EMBL/GenBank/DDBJ whole genome shotgun (WGS) entry which is preliminary data.</text>
</comment>
<dbReference type="AlphaFoldDB" id="A0ABD0T4I4"/>
<gene>
    <name evidence="3" type="ORF">ABMA28_001816</name>
</gene>
<dbReference type="Proteomes" id="UP001549921">
    <property type="component" value="Unassembled WGS sequence"/>
</dbReference>
<evidence type="ECO:0000259" key="2">
    <source>
        <dbReference type="Pfam" id="PF25298"/>
    </source>
</evidence>
<protein>
    <recommendedName>
        <fullName evidence="2">FP protein C-terminal domain-containing protein</fullName>
    </recommendedName>
</protein>
<evidence type="ECO:0000313" key="4">
    <source>
        <dbReference type="Proteomes" id="UP001549921"/>
    </source>
</evidence>
<accession>A0ABD0T4I4</accession>